<reference evidence="3" key="2">
    <citation type="submission" date="2025-08" db="UniProtKB">
        <authorList>
            <consortium name="RefSeq"/>
        </authorList>
    </citation>
    <scope>IDENTIFICATION</scope>
    <source>
        <tissue evidence="3">Leaf</tissue>
    </source>
</reference>
<evidence type="ECO:0000259" key="1">
    <source>
        <dbReference type="Pfam" id="PF02721"/>
    </source>
</evidence>
<proteinExistence type="predicted"/>
<dbReference type="Pfam" id="PF02721">
    <property type="entry name" value="DUF223"/>
    <property type="match status" value="1"/>
</dbReference>
<evidence type="ECO:0000313" key="2">
    <source>
        <dbReference type="Proteomes" id="UP000694864"/>
    </source>
</evidence>
<dbReference type="PANTHER" id="PTHR47165:SF4">
    <property type="entry name" value="OS03G0429900 PROTEIN"/>
    <property type="match status" value="1"/>
</dbReference>
<dbReference type="SUPFAM" id="SSF50249">
    <property type="entry name" value="Nucleic acid-binding proteins"/>
    <property type="match status" value="2"/>
</dbReference>
<gene>
    <name evidence="3" type="primary">LOC104784092</name>
</gene>
<dbReference type="InterPro" id="IPR003871">
    <property type="entry name" value="RFA1B/D_OB_1st"/>
</dbReference>
<dbReference type="PANTHER" id="PTHR47165">
    <property type="entry name" value="OS03G0429900 PROTEIN"/>
    <property type="match status" value="1"/>
</dbReference>
<reference evidence="2" key="1">
    <citation type="journal article" date="2014" name="Nat. Commun.">
        <title>The emerging biofuel crop Camelina sativa retains a highly undifferentiated hexaploid genome structure.</title>
        <authorList>
            <person name="Kagale S."/>
            <person name="Koh C."/>
            <person name="Nixon J."/>
            <person name="Bollina V."/>
            <person name="Clarke W.E."/>
            <person name="Tuteja R."/>
            <person name="Spillane C."/>
            <person name="Robinson S.J."/>
            <person name="Links M.G."/>
            <person name="Clarke C."/>
            <person name="Higgins E.E."/>
            <person name="Huebert T."/>
            <person name="Sharpe A.G."/>
            <person name="Parkin I.A."/>
        </authorList>
    </citation>
    <scope>NUCLEOTIDE SEQUENCE [LARGE SCALE GENOMIC DNA]</scope>
    <source>
        <strain evidence="2">cv. DH55</strain>
    </source>
</reference>
<dbReference type="InterPro" id="IPR012340">
    <property type="entry name" value="NA-bd_OB-fold"/>
</dbReference>
<keyword evidence="2" id="KW-1185">Reference proteome</keyword>
<protein>
    <submittedName>
        <fullName evidence="3">Replication factor A protein 1-like</fullName>
    </submittedName>
</protein>
<dbReference type="RefSeq" id="XP_019099724.1">
    <property type="nucleotide sequence ID" value="XM_019244179.1"/>
</dbReference>
<feature type="domain" description="Replication protein A 70 kDa DNA-binding subunit B/D first OB fold" evidence="1">
    <location>
        <begin position="4"/>
        <end position="104"/>
    </location>
</feature>
<organism evidence="2 3">
    <name type="scientific">Camelina sativa</name>
    <name type="common">False flax</name>
    <name type="synonym">Myagrum sativum</name>
    <dbReference type="NCBI Taxonomy" id="90675"/>
    <lineage>
        <taxon>Eukaryota</taxon>
        <taxon>Viridiplantae</taxon>
        <taxon>Streptophyta</taxon>
        <taxon>Embryophyta</taxon>
        <taxon>Tracheophyta</taxon>
        <taxon>Spermatophyta</taxon>
        <taxon>Magnoliopsida</taxon>
        <taxon>eudicotyledons</taxon>
        <taxon>Gunneridae</taxon>
        <taxon>Pentapetalae</taxon>
        <taxon>rosids</taxon>
        <taxon>malvids</taxon>
        <taxon>Brassicales</taxon>
        <taxon>Brassicaceae</taxon>
        <taxon>Camelineae</taxon>
        <taxon>Camelina</taxon>
    </lineage>
</organism>
<dbReference type="GeneID" id="104784092"/>
<dbReference type="Proteomes" id="UP000694864">
    <property type="component" value="Chromosome 4"/>
</dbReference>
<accession>A0ABM1RL36</accession>
<name>A0ABM1RL36_CAMSA</name>
<dbReference type="Gene3D" id="2.40.50.140">
    <property type="entry name" value="Nucleic acid-binding proteins"/>
    <property type="match status" value="2"/>
</dbReference>
<evidence type="ECO:0000313" key="3">
    <source>
        <dbReference type="RefSeq" id="XP_019099724.1"/>
    </source>
</evidence>
<sequence>MSSFSNVSDLKPFKNMWKIKVKIIQLWKQYSATTGETIKMILIDAKGDKIQATIKNALIGTFRDQLEEGMSRIIINFSLFHSAGMYRTTTHPYRIAFIPNTRVRIWGIPLPDELNGFSPVKFGDIHDGNLDENYLVDVVGQLVNVTQLEDVPVNGKDTKKITVELRDERNYLPTK</sequence>
<dbReference type="CDD" id="cd04480">
    <property type="entry name" value="RPA1_DBD_A_like"/>
    <property type="match status" value="1"/>
</dbReference>